<sequence length="326" mass="33629">MSLWIGLIGAGGIAREHLSAWRSLGVEVSVFSHAGAAGLIAELGGTEVATLSELLGCADVVDIATPTPTHGDLALAALHAGLPVVCEKPLARTAAEAERVIEAFEAADLPLYPGHVVRYFSEYAAARAAVSAGAIGEVAVQRFTRTGSAPTAAWFHDDAQSGGIVLDQCLHDLDFARWTAGEVATAYAQESMAGGVRSVQVLLAHRSGALSNVCGTWARPGTRFRTTFDIAGTGGVLTHDSAEHPLLQTDFGDQPVAGTGRGLLPAMAYESPFQTELGEFLAALRGGPLPRVGARDGLAAIRIAEAAQCSLVSGQAEPVAGTEVAR</sequence>
<accession>F5XN51</accession>
<dbReference type="AlphaFoldDB" id="F5XN51"/>
<dbReference type="eggNOG" id="COG0673">
    <property type="taxonomic scope" value="Bacteria"/>
</dbReference>
<dbReference type="GO" id="GO:0000166">
    <property type="term" value="F:nucleotide binding"/>
    <property type="evidence" value="ECO:0007669"/>
    <property type="project" value="InterPro"/>
</dbReference>
<proteinExistence type="predicted"/>
<keyword evidence="3" id="KW-0560">Oxidoreductase</keyword>
<dbReference type="SUPFAM" id="SSF51735">
    <property type="entry name" value="NAD(P)-binding Rossmann-fold domains"/>
    <property type="match status" value="1"/>
</dbReference>
<dbReference type="SUPFAM" id="SSF55347">
    <property type="entry name" value="Glyceraldehyde-3-phosphate dehydrogenase-like, C-terminal domain"/>
    <property type="match status" value="1"/>
</dbReference>
<dbReference type="EC" id="1.1.1.18" evidence="3"/>
<evidence type="ECO:0000259" key="1">
    <source>
        <dbReference type="Pfam" id="PF01408"/>
    </source>
</evidence>
<dbReference type="GO" id="GO:0050112">
    <property type="term" value="F:inositol 2-dehydrogenase (NAD+) activity"/>
    <property type="evidence" value="ECO:0007669"/>
    <property type="project" value="UniProtKB-EC"/>
</dbReference>
<evidence type="ECO:0000313" key="4">
    <source>
        <dbReference type="Proteomes" id="UP000007947"/>
    </source>
</evidence>
<dbReference type="Gene3D" id="3.40.50.720">
    <property type="entry name" value="NAD(P)-binding Rossmann-like Domain"/>
    <property type="match status" value="1"/>
</dbReference>
<dbReference type="Pfam" id="PF01408">
    <property type="entry name" value="GFO_IDH_MocA"/>
    <property type="match status" value="1"/>
</dbReference>
<dbReference type="InterPro" id="IPR051450">
    <property type="entry name" value="Gfo/Idh/MocA_Oxidoreductases"/>
</dbReference>
<feature type="domain" description="Gfo/Idh/MocA-like oxidoreductase N-terminal" evidence="1">
    <location>
        <begin position="5"/>
        <end position="114"/>
    </location>
</feature>
<evidence type="ECO:0000259" key="2">
    <source>
        <dbReference type="Pfam" id="PF22725"/>
    </source>
</evidence>
<dbReference type="PANTHER" id="PTHR43377">
    <property type="entry name" value="BILIVERDIN REDUCTASE A"/>
    <property type="match status" value="1"/>
</dbReference>
<dbReference type="Gene3D" id="3.30.360.10">
    <property type="entry name" value="Dihydrodipicolinate Reductase, domain 2"/>
    <property type="match status" value="1"/>
</dbReference>
<dbReference type="OrthoDB" id="256869at2"/>
<evidence type="ECO:0000313" key="3">
    <source>
        <dbReference type="EMBL" id="BAK36501.1"/>
    </source>
</evidence>
<dbReference type="PANTHER" id="PTHR43377:SF1">
    <property type="entry name" value="BILIVERDIN REDUCTASE A"/>
    <property type="match status" value="1"/>
</dbReference>
<dbReference type="KEGG" id="mph:MLP_34870"/>
<name>F5XN51_MICPN</name>
<keyword evidence="4" id="KW-1185">Reference proteome</keyword>
<dbReference type="InterPro" id="IPR000683">
    <property type="entry name" value="Gfo/Idh/MocA-like_OxRdtase_N"/>
</dbReference>
<dbReference type="Pfam" id="PF22725">
    <property type="entry name" value="GFO_IDH_MocA_C3"/>
    <property type="match status" value="1"/>
</dbReference>
<gene>
    <name evidence="3" type="primary">idh</name>
    <name evidence="3" type="ordered locus">MLP_34870</name>
</gene>
<protein>
    <submittedName>
        <fullName evidence="3">Putative myo-inositol 2-dehydrogenase</fullName>
        <ecNumber evidence="3">1.1.1.18</ecNumber>
    </submittedName>
</protein>
<dbReference type="EMBL" id="AP012204">
    <property type="protein sequence ID" value="BAK36501.1"/>
    <property type="molecule type" value="Genomic_DNA"/>
</dbReference>
<organism evidence="3 4">
    <name type="scientific">Microlunatus phosphovorus (strain ATCC 700054 / DSM 10555 / JCM 9379 / NBRC 101784 / NCIMB 13414 / VKM Ac-1990 / NM-1)</name>
    <dbReference type="NCBI Taxonomy" id="1032480"/>
    <lineage>
        <taxon>Bacteria</taxon>
        <taxon>Bacillati</taxon>
        <taxon>Actinomycetota</taxon>
        <taxon>Actinomycetes</taxon>
        <taxon>Propionibacteriales</taxon>
        <taxon>Propionibacteriaceae</taxon>
        <taxon>Microlunatus</taxon>
    </lineage>
</organism>
<dbReference type="HOGENOM" id="CLU_023194_1_2_11"/>
<dbReference type="RefSeq" id="WP_013864357.1">
    <property type="nucleotide sequence ID" value="NC_015635.1"/>
</dbReference>
<feature type="domain" description="GFO/IDH/MocA-like oxidoreductase" evidence="2">
    <location>
        <begin position="123"/>
        <end position="237"/>
    </location>
</feature>
<reference evidence="3 4" key="1">
    <citation type="submission" date="2011-05" db="EMBL/GenBank/DDBJ databases">
        <title>Whole genome sequence of Microlunatus phosphovorus NM-1.</title>
        <authorList>
            <person name="Hosoyama A."/>
            <person name="Sasaki K."/>
            <person name="Harada T."/>
            <person name="Igarashi R."/>
            <person name="Kawakoshi A."/>
            <person name="Sasagawa M."/>
            <person name="Fukada J."/>
            <person name="Nakamura S."/>
            <person name="Katano Y."/>
            <person name="Hanada S."/>
            <person name="Kamagata Y."/>
            <person name="Nakamura N."/>
            <person name="Yamazaki S."/>
            <person name="Fujita N."/>
        </authorList>
    </citation>
    <scope>NUCLEOTIDE SEQUENCE [LARGE SCALE GENOMIC DNA]</scope>
    <source>
        <strain evidence="4">ATCC 700054 / DSM 10555 / JCM 9379 / NBRC 101784 / NCIMB 13414 / VKM Ac-1990 / NM-1</strain>
    </source>
</reference>
<dbReference type="InterPro" id="IPR055170">
    <property type="entry name" value="GFO_IDH_MocA-like_dom"/>
</dbReference>
<dbReference type="STRING" id="1032480.MLP_34870"/>
<dbReference type="Proteomes" id="UP000007947">
    <property type="component" value="Chromosome"/>
</dbReference>
<dbReference type="InterPro" id="IPR036291">
    <property type="entry name" value="NAD(P)-bd_dom_sf"/>
</dbReference>